<dbReference type="PANTHER" id="PTHR31468">
    <property type="entry name" value="1,3-BETA-GLUCANOSYLTRANSFERASE GAS1"/>
    <property type="match status" value="1"/>
</dbReference>
<gene>
    <name evidence="11" type="ORF">HETSPECPRED_000256</name>
</gene>
<dbReference type="Gene3D" id="3.20.20.80">
    <property type="entry name" value="Glycosidases"/>
    <property type="match status" value="2"/>
</dbReference>
<keyword evidence="12" id="KW-1185">Reference proteome</keyword>
<dbReference type="GO" id="GO:0031505">
    <property type="term" value="P:fungal-type cell wall organization"/>
    <property type="evidence" value="ECO:0007669"/>
    <property type="project" value="TreeGrafter"/>
</dbReference>
<dbReference type="InterPro" id="IPR004886">
    <property type="entry name" value="Glucanosyltransferase"/>
</dbReference>
<comment type="function">
    <text evidence="9">Splits internally a 1,3-beta-glucan molecule and transfers the newly generated reducing end (the donor) to the non-reducing end of another 1,3-beta-glucan molecule (the acceptor) forming a 1,3-beta linkage, resulting in the elongation of 1,3-beta-glucan chains in the cell wall.</text>
</comment>
<evidence type="ECO:0000256" key="8">
    <source>
        <dbReference type="ARBA" id="ARBA00023288"/>
    </source>
</evidence>
<evidence type="ECO:0000256" key="4">
    <source>
        <dbReference type="ARBA" id="ARBA00022679"/>
    </source>
</evidence>
<dbReference type="GO" id="GO:0098552">
    <property type="term" value="C:side of membrane"/>
    <property type="evidence" value="ECO:0007669"/>
    <property type="project" value="UniProtKB-KW"/>
</dbReference>
<dbReference type="AlphaFoldDB" id="A0A8H3EDY7"/>
<keyword evidence="7" id="KW-0325">Glycoprotein</keyword>
<keyword evidence="3 9" id="KW-0336">GPI-anchor</keyword>
<dbReference type="SUPFAM" id="SSF51445">
    <property type="entry name" value="(Trans)glycosidases"/>
    <property type="match status" value="1"/>
</dbReference>
<dbReference type="GO" id="GO:0042124">
    <property type="term" value="F:1,3-beta-glucanosyltransferase activity"/>
    <property type="evidence" value="ECO:0007669"/>
    <property type="project" value="TreeGrafter"/>
</dbReference>
<organism evidence="11 12">
    <name type="scientific">Heterodermia speciosa</name>
    <dbReference type="NCBI Taxonomy" id="116794"/>
    <lineage>
        <taxon>Eukaryota</taxon>
        <taxon>Fungi</taxon>
        <taxon>Dikarya</taxon>
        <taxon>Ascomycota</taxon>
        <taxon>Pezizomycotina</taxon>
        <taxon>Lecanoromycetes</taxon>
        <taxon>OSLEUM clade</taxon>
        <taxon>Lecanoromycetidae</taxon>
        <taxon>Caliciales</taxon>
        <taxon>Physciaceae</taxon>
        <taxon>Heterodermia</taxon>
    </lineage>
</organism>
<sequence>MKGIKTAISIALTCGASNAMAGALAPRASSLSPVTVKGNAFFAGNDRFYIRGVDYQPGGSSDPVDPLANSDTCTRDIEEWVISLAENEDRTEFCPTRFTKLGINTLRVYTIDNSANHDVCMNALAAAGIYLALDVNTPKYSLNQLKPRDSYNHVYLQNVFATIDEFVQYDNTLLFFSGNEVINSIPTSDAAPYVKAVTRDMKQYIGNRQYRKVPVGYSAADIDDNRVETAEYMNCGTDDQRVDFFAFNDYSWCDPSTFTTSTWSQKVDAFSNYSAPIFLSEYGCTKTARKFEEVSTLYSDQMTPVYSGGLVYEYTVEGDAKQQRFGLVDIQGGKAVEQPDFASLQSAFKGTALPTGDGGFKSAGSASTCPTASKTWLVGNDSLPAMPAQASQYFKNGAGKGAGLQGGGSQDAGAESTGTATAGSGQPTVTGTANAGSMPTSSKGAASSVRIPELSAAPFACGLVVLISSFVGATLL</sequence>
<dbReference type="OrthoDB" id="421038at2759"/>
<accession>A0A8H3EDY7</accession>
<evidence type="ECO:0000313" key="12">
    <source>
        <dbReference type="Proteomes" id="UP000664521"/>
    </source>
</evidence>
<evidence type="ECO:0000256" key="2">
    <source>
        <dbReference type="ARBA" id="ARBA00007528"/>
    </source>
</evidence>
<comment type="caution">
    <text evidence="11">The sequence shown here is derived from an EMBL/GenBank/DDBJ whole genome shotgun (WGS) entry which is preliminary data.</text>
</comment>
<comment type="similarity">
    <text evidence="2 9">Belongs to the glycosyl hydrolase 72 family.</text>
</comment>
<feature type="region of interest" description="Disordered" evidence="10">
    <location>
        <begin position="402"/>
        <end position="445"/>
    </location>
</feature>
<comment type="subcellular location">
    <subcellularLocation>
        <location evidence="1 9">Cell membrane</location>
        <topology evidence="1 9">Lipid-anchor</topology>
        <topology evidence="1 9">GPI-anchor</topology>
    </subcellularLocation>
</comment>
<dbReference type="Pfam" id="PF03198">
    <property type="entry name" value="Glyco_hydro_72"/>
    <property type="match status" value="1"/>
</dbReference>
<feature type="compositionally biased region" description="Low complexity" evidence="10">
    <location>
        <begin position="411"/>
        <end position="425"/>
    </location>
</feature>
<dbReference type="GO" id="GO:0071970">
    <property type="term" value="P:fungal-type cell wall (1-&gt;3)-beta-D-glucan biosynthetic process"/>
    <property type="evidence" value="ECO:0007669"/>
    <property type="project" value="TreeGrafter"/>
</dbReference>
<evidence type="ECO:0000256" key="9">
    <source>
        <dbReference type="RuleBase" id="RU361209"/>
    </source>
</evidence>
<evidence type="ECO:0000256" key="1">
    <source>
        <dbReference type="ARBA" id="ARBA00004609"/>
    </source>
</evidence>
<dbReference type="PANTHER" id="PTHR31468:SF5">
    <property type="entry name" value="1,3-BETA-GLUCANOSYLTRANSFERASE GAS5"/>
    <property type="match status" value="1"/>
</dbReference>
<dbReference type="EMBL" id="CAJPDS010000001">
    <property type="protein sequence ID" value="CAF9903408.1"/>
    <property type="molecule type" value="Genomic_DNA"/>
</dbReference>
<keyword evidence="6 9" id="KW-0472">Membrane</keyword>
<evidence type="ECO:0000256" key="6">
    <source>
        <dbReference type="ARBA" id="ARBA00023136"/>
    </source>
</evidence>
<dbReference type="Proteomes" id="UP000664521">
    <property type="component" value="Unassembled WGS sequence"/>
</dbReference>
<keyword evidence="5" id="KW-0732">Signal</keyword>
<evidence type="ECO:0000256" key="3">
    <source>
        <dbReference type="ARBA" id="ARBA00022622"/>
    </source>
</evidence>
<dbReference type="GO" id="GO:0005886">
    <property type="term" value="C:plasma membrane"/>
    <property type="evidence" value="ECO:0007669"/>
    <property type="project" value="UniProtKB-SubCell"/>
</dbReference>
<reference evidence="11" key="1">
    <citation type="submission" date="2021-03" db="EMBL/GenBank/DDBJ databases">
        <authorList>
            <person name="Tagirdzhanova G."/>
        </authorList>
    </citation>
    <scope>NUCLEOTIDE SEQUENCE</scope>
</reference>
<evidence type="ECO:0000256" key="10">
    <source>
        <dbReference type="SAM" id="MobiDB-lite"/>
    </source>
</evidence>
<feature type="compositionally biased region" description="Polar residues" evidence="10">
    <location>
        <begin position="426"/>
        <end position="445"/>
    </location>
</feature>
<protein>
    <recommendedName>
        <fullName evidence="9">1,3-beta-glucanosyltransferase</fullName>
        <ecNumber evidence="9">2.4.1.-</ecNumber>
    </recommendedName>
</protein>
<evidence type="ECO:0000256" key="7">
    <source>
        <dbReference type="ARBA" id="ARBA00023180"/>
    </source>
</evidence>
<keyword evidence="8 9" id="KW-0449">Lipoprotein</keyword>
<dbReference type="InterPro" id="IPR017853">
    <property type="entry name" value="GH"/>
</dbReference>
<proteinExistence type="inferred from homology"/>
<keyword evidence="4 9" id="KW-0808">Transferase</keyword>
<evidence type="ECO:0000256" key="5">
    <source>
        <dbReference type="ARBA" id="ARBA00022729"/>
    </source>
</evidence>
<dbReference type="EC" id="2.4.1.-" evidence="9"/>
<name>A0A8H3EDY7_9LECA</name>
<evidence type="ECO:0000313" key="11">
    <source>
        <dbReference type="EMBL" id="CAF9903408.1"/>
    </source>
</evidence>